<feature type="region of interest" description="Disordered" evidence="1">
    <location>
        <begin position="419"/>
        <end position="508"/>
    </location>
</feature>
<dbReference type="AlphaFoldDB" id="A0AAN8N0Z5"/>
<evidence type="ECO:0000256" key="2">
    <source>
        <dbReference type="SAM" id="SignalP"/>
    </source>
</evidence>
<keyword evidence="4" id="KW-1185">Reference proteome</keyword>
<sequence length="508" mass="56406">MKILSRKFALSALVAVHMNLRSVYSVNITLPLNPYWRVFLADNRQYLEAISSNLGYIAENQESRCPIHLGDDPRLPQTGPKSGSLGDILGTLYRAIKSLHQLVNVASEKLQQEPENPNTLNSLRSLGFDSVDAITNIANKLDTYLRIYVISGKNLARFLLWLGKPTRIGTENDLLKYIYNAKLTTIRPGTIPGINMNTPGIEINPDAKDAFIARLAKAAQMIDDAAYKVTDEAADWAASLRLPTRTHHMLIPENAWVRNIATLLEEAGGYFYCWKTPVDNLLRNTLKLKPPPEFQLGLELQSRPEGNPMTGEPEGWEWEEGTNEFPGLLNQGGRARSVASTMSETSRVSEPEEGANPSDYLVGYVFHNPDIDAHNRMVEDEGEEAAEEEIGAPPLGAQLEQLGSTPPIAIEEEQVDLDFEGQQERLSFEEEREEQSPQEEWEERGFEEEVEDQQGGQGVEEERMGEEEEESQSSPNRLSGGGSPLIGGVGGASQYQYESSDSGWGSQD</sequence>
<protein>
    <submittedName>
        <fullName evidence="3">Uncharacterized protein</fullName>
    </submittedName>
</protein>
<dbReference type="EMBL" id="JAVHNR010000001">
    <property type="protein sequence ID" value="KAK6356883.1"/>
    <property type="molecule type" value="Genomic_DNA"/>
</dbReference>
<feature type="chain" id="PRO_5042964395" evidence="2">
    <location>
        <begin position="26"/>
        <end position="508"/>
    </location>
</feature>
<evidence type="ECO:0000313" key="3">
    <source>
        <dbReference type="EMBL" id="KAK6356883.1"/>
    </source>
</evidence>
<feature type="signal peptide" evidence="2">
    <location>
        <begin position="1"/>
        <end position="25"/>
    </location>
</feature>
<dbReference type="Proteomes" id="UP001313282">
    <property type="component" value="Unassembled WGS sequence"/>
</dbReference>
<feature type="compositionally biased region" description="Acidic residues" evidence="1">
    <location>
        <begin position="430"/>
        <end position="452"/>
    </location>
</feature>
<evidence type="ECO:0000256" key="1">
    <source>
        <dbReference type="SAM" id="MobiDB-lite"/>
    </source>
</evidence>
<feature type="compositionally biased region" description="Polar residues" evidence="1">
    <location>
        <begin position="494"/>
        <end position="508"/>
    </location>
</feature>
<feature type="region of interest" description="Disordered" evidence="1">
    <location>
        <begin position="328"/>
        <end position="357"/>
    </location>
</feature>
<name>A0AAN8N0Z5_9PEZI</name>
<keyword evidence="2" id="KW-0732">Signal</keyword>
<feature type="compositionally biased region" description="Polar residues" evidence="1">
    <location>
        <begin position="338"/>
        <end position="348"/>
    </location>
</feature>
<feature type="compositionally biased region" description="Gly residues" evidence="1">
    <location>
        <begin position="479"/>
        <end position="491"/>
    </location>
</feature>
<organism evidence="3 4">
    <name type="scientific">Orbilia javanica</name>
    <dbReference type="NCBI Taxonomy" id="47235"/>
    <lineage>
        <taxon>Eukaryota</taxon>
        <taxon>Fungi</taxon>
        <taxon>Dikarya</taxon>
        <taxon>Ascomycota</taxon>
        <taxon>Pezizomycotina</taxon>
        <taxon>Orbiliomycetes</taxon>
        <taxon>Orbiliales</taxon>
        <taxon>Orbiliaceae</taxon>
        <taxon>Orbilia</taxon>
    </lineage>
</organism>
<evidence type="ECO:0000313" key="4">
    <source>
        <dbReference type="Proteomes" id="UP001313282"/>
    </source>
</evidence>
<proteinExistence type="predicted"/>
<gene>
    <name evidence="3" type="ORF">TWF718_001223</name>
</gene>
<reference evidence="3 4" key="1">
    <citation type="submission" date="2019-10" db="EMBL/GenBank/DDBJ databases">
        <authorList>
            <person name="Palmer J.M."/>
        </authorList>
    </citation>
    <scope>NUCLEOTIDE SEQUENCE [LARGE SCALE GENOMIC DNA]</scope>
    <source>
        <strain evidence="3 4">TWF718</strain>
    </source>
</reference>
<accession>A0AAN8N0Z5</accession>
<comment type="caution">
    <text evidence="3">The sequence shown here is derived from an EMBL/GenBank/DDBJ whole genome shotgun (WGS) entry which is preliminary data.</text>
</comment>